<dbReference type="InterPro" id="IPR037231">
    <property type="entry name" value="NAP-like_sf"/>
</dbReference>
<dbReference type="AlphaFoldDB" id="A0A1D2MV75"/>
<reference evidence="4 5" key="1">
    <citation type="journal article" date="2016" name="Genome Biol. Evol.">
        <title>Gene Family Evolution Reflects Adaptation to Soil Environmental Stressors in the Genome of the Collembolan Orchesella cincta.</title>
        <authorList>
            <person name="Faddeeva-Vakhrusheva A."/>
            <person name="Derks M.F."/>
            <person name="Anvar S.Y."/>
            <person name="Agamennone V."/>
            <person name="Suring W."/>
            <person name="Smit S."/>
            <person name="van Straalen N.M."/>
            <person name="Roelofs D."/>
        </authorList>
    </citation>
    <scope>NUCLEOTIDE SEQUENCE [LARGE SCALE GENOMIC DNA]</scope>
    <source>
        <tissue evidence="4">Mixed pool</tissue>
    </source>
</reference>
<protein>
    <submittedName>
        <fullName evidence="4">Nucleosome assembly protein 1-like 1-B</fullName>
    </submittedName>
</protein>
<evidence type="ECO:0000256" key="1">
    <source>
        <dbReference type="ARBA" id="ARBA00009947"/>
    </source>
</evidence>
<organism evidence="4 5">
    <name type="scientific">Orchesella cincta</name>
    <name type="common">Springtail</name>
    <name type="synonym">Podura cincta</name>
    <dbReference type="NCBI Taxonomy" id="48709"/>
    <lineage>
        <taxon>Eukaryota</taxon>
        <taxon>Metazoa</taxon>
        <taxon>Ecdysozoa</taxon>
        <taxon>Arthropoda</taxon>
        <taxon>Hexapoda</taxon>
        <taxon>Collembola</taxon>
        <taxon>Entomobryomorpha</taxon>
        <taxon>Entomobryoidea</taxon>
        <taxon>Orchesellidae</taxon>
        <taxon>Orchesellinae</taxon>
        <taxon>Orchesella</taxon>
    </lineage>
</organism>
<dbReference type="OMA" id="VSPITWK"/>
<evidence type="ECO:0000256" key="3">
    <source>
        <dbReference type="SAM" id="MobiDB-lite"/>
    </source>
</evidence>
<evidence type="ECO:0000256" key="2">
    <source>
        <dbReference type="RuleBase" id="RU003876"/>
    </source>
</evidence>
<dbReference type="GO" id="GO:0005634">
    <property type="term" value="C:nucleus"/>
    <property type="evidence" value="ECO:0007669"/>
    <property type="project" value="InterPro"/>
</dbReference>
<feature type="region of interest" description="Disordered" evidence="3">
    <location>
        <begin position="338"/>
        <end position="370"/>
    </location>
</feature>
<evidence type="ECO:0000313" key="4">
    <source>
        <dbReference type="EMBL" id="ODM96615.1"/>
    </source>
</evidence>
<dbReference type="InterPro" id="IPR002164">
    <property type="entry name" value="NAP_family"/>
</dbReference>
<feature type="compositionally biased region" description="Basic and acidic residues" evidence="3">
    <location>
        <begin position="128"/>
        <end position="149"/>
    </location>
</feature>
<dbReference type="Pfam" id="PF00956">
    <property type="entry name" value="NAP"/>
    <property type="match status" value="1"/>
</dbReference>
<keyword evidence="5" id="KW-1185">Reference proteome</keyword>
<dbReference type="Gene3D" id="1.20.5.1500">
    <property type="match status" value="1"/>
</dbReference>
<gene>
    <name evidence="4" type="ORF">Ocin01_10053</name>
</gene>
<dbReference type="STRING" id="48709.A0A1D2MV75"/>
<proteinExistence type="inferred from homology"/>
<dbReference type="GO" id="GO:0006334">
    <property type="term" value="P:nucleosome assembly"/>
    <property type="evidence" value="ECO:0007669"/>
    <property type="project" value="InterPro"/>
</dbReference>
<dbReference type="SUPFAM" id="SSF143113">
    <property type="entry name" value="NAP-like"/>
    <property type="match status" value="1"/>
</dbReference>
<sequence>MSAPEETPPVAQMEIAVQDAGKAEGDVKNDVPTIKSPVKQLWNLKFGEGESESITHPPEVERRVKALKKIQVELAQVERNFFKEVHELEAKYHPLYTKFYERRLVITSGKYEPTDEECEASWETASETEVKNNESKAEAAGGEIKKEPTAEAPVSGIPEFWLHVLRNVDRLSEMIHSCDEPILKHLTDITVELMTEPMGFKLLFHFSPNEWFTNSVLTKTYEMKCEVDLQDPFGFEGPEIINCKGCTIDWKEGKNITVRVVEKKQKHKKSGALRLISKEEEVPSFFAFFKPPLLPEEGTEDEDVQMALTMDFEIGQYIREQIIPRAVLYFTGEAVDYETSDLDDDDDDDEDDDTSRTTGENEEEDEENDA</sequence>
<evidence type="ECO:0000313" key="5">
    <source>
        <dbReference type="Proteomes" id="UP000094527"/>
    </source>
</evidence>
<dbReference type="PANTHER" id="PTHR11875">
    <property type="entry name" value="TESTIS-SPECIFIC Y-ENCODED PROTEIN"/>
    <property type="match status" value="1"/>
</dbReference>
<feature type="compositionally biased region" description="Acidic residues" evidence="3">
    <location>
        <begin position="360"/>
        <end position="370"/>
    </location>
</feature>
<name>A0A1D2MV75_ORCCI</name>
<dbReference type="OrthoDB" id="27325at2759"/>
<comment type="caution">
    <text evidence="4">The sequence shown here is derived from an EMBL/GenBank/DDBJ whole genome shotgun (WGS) entry which is preliminary data.</text>
</comment>
<comment type="similarity">
    <text evidence="1 2">Belongs to the nucleosome assembly protein (NAP) family.</text>
</comment>
<dbReference type="Gene3D" id="3.30.1120.90">
    <property type="entry name" value="Nucleosome assembly protein"/>
    <property type="match status" value="1"/>
</dbReference>
<feature type="compositionally biased region" description="Acidic residues" evidence="3">
    <location>
        <begin position="338"/>
        <end position="353"/>
    </location>
</feature>
<dbReference type="Proteomes" id="UP000094527">
    <property type="component" value="Unassembled WGS sequence"/>
</dbReference>
<dbReference type="EMBL" id="LJIJ01000520">
    <property type="protein sequence ID" value="ODM96615.1"/>
    <property type="molecule type" value="Genomic_DNA"/>
</dbReference>
<accession>A0A1D2MV75</accession>
<feature type="region of interest" description="Disordered" evidence="3">
    <location>
        <begin position="122"/>
        <end position="149"/>
    </location>
</feature>